<dbReference type="Proteomes" id="UP000315971">
    <property type="component" value="Unassembled WGS sequence"/>
</dbReference>
<reference evidence="3 4" key="1">
    <citation type="submission" date="2017-05" db="EMBL/GenBank/DDBJ databases">
        <authorList>
            <person name="Varghese N."/>
            <person name="Submissions S."/>
        </authorList>
    </citation>
    <scope>NUCLEOTIDE SEQUENCE [LARGE SCALE GENOMIC DNA]</scope>
    <source>
        <strain evidence="3 4">DSM 21342</strain>
    </source>
</reference>
<dbReference type="SUPFAM" id="SSF54427">
    <property type="entry name" value="NTF2-like"/>
    <property type="match status" value="1"/>
</dbReference>
<feature type="domain" description="DUF4440" evidence="2">
    <location>
        <begin position="43"/>
        <end position="154"/>
    </location>
</feature>
<protein>
    <recommendedName>
        <fullName evidence="2">DUF4440 domain-containing protein</fullName>
    </recommendedName>
</protein>
<organism evidence="3 4">
    <name type="scientific">Solitalea koreensis</name>
    <dbReference type="NCBI Taxonomy" id="543615"/>
    <lineage>
        <taxon>Bacteria</taxon>
        <taxon>Pseudomonadati</taxon>
        <taxon>Bacteroidota</taxon>
        <taxon>Sphingobacteriia</taxon>
        <taxon>Sphingobacteriales</taxon>
        <taxon>Sphingobacteriaceae</taxon>
        <taxon>Solitalea</taxon>
    </lineage>
</organism>
<dbReference type="RefSeq" id="WP_221929068.1">
    <property type="nucleotide sequence ID" value="NZ_FXSZ01000014.1"/>
</dbReference>
<dbReference type="EMBL" id="FXSZ01000014">
    <property type="protein sequence ID" value="SMO82246.1"/>
    <property type="molecule type" value="Genomic_DNA"/>
</dbReference>
<evidence type="ECO:0000313" key="4">
    <source>
        <dbReference type="Proteomes" id="UP000315971"/>
    </source>
</evidence>
<name>A0A521EE88_9SPHI</name>
<dbReference type="PROSITE" id="PS51257">
    <property type="entry name" value="PROKAR_LIPOPROTEIN"/>
    <property type="match status" value="1"/>
</dbReference>
<feature type="signal peptide" evidence="1">
    <location>
        <begin position="1"/>
        <end position="20"/>
    </location>
</feature>
<evidence type="ECO:0000313" key="3">
    <source>
        <dbReference type="EMBL" id="SMO82246.1"/>
    </source>
</evidence>
<dbReference type="InterPro" id="IPR027843">
    <property type="entry name" value="DUF4440"/>
</dbReference>
<dbReference type="InterPro" id="IPR032710">
    <property type="entry name" value="NTF2-like_dom_sf"/>
</dbReference>
<evidence type="ECO:0000259" key="2">
    <source>
        <dbReference type="Pfam" id="PF14534"/>
    </source>
</evidence>
<proteinExistence type="predicted"/>
<dbReference type="AlphaFoldDB" id="A0A521EE88"/>
<feature type="chain" id="PRO_5021873253" description="DUF4440 domain-containing protein" evidence="1">
    <location>
        <begin position="21"/>
        <end position="161"/>
    </location>
</feature>
<dbReference type="Pfam" id="PF14534">
    <property type="entry name" value="DUF4440"/>
    <property type="match status" value="1"/>
</dbReference>
<keyword evidence="1" id="KW-0732">Signal</keyword>
<accession>A0A521EE88</accession>
<gene>
    <name evidence="3" type="ORF">SAMN06265350_1144</name>
</gene>
<sequence>MRNLMVFIFLFLALVSSCSASKNSMLKELKNYKPDSQPLYDSIVHLDSVFFEAYNTCNLDKQAELYADSIEFYHDKGGLMTSKKALLEATKRNICGKVTRELVKGSIEVYPIKGYGAVEMGLHKFHNNTEKEGSPAHAGKFIIIWQHKNNDWRIKRVVSLH</sequence>
<evidence type="ECO:0000256" key="1">
    <source>
        <dbReference type="SAM" id="SignalP"/>
    </source>
</evidence>
<dbReference type="Gene3D" id="3.10.450.50">
    <property type="match status" value="1"/>
</dbReference>
<keyword evidence="4" id="KW-1185">Reference proteome</keyword>